<evidence type="ECO:0000256" key="7">
    <source>
        <dbReference type="SAM" id="Phobius"/>
    </source>
</evidence>
<dbReference type="Gene3D" id="1.20.1250.20">
    <property type="entry name" value="MFS general substrate transporter like domains"/>
    <property type="match status" value="1"/>
</dbReference>
<keyword evidence="3" id="KW-1003">Cell membrane</keyword>
<keyword evidence="10" id="KW-1185">Reference proteome</keyword>
<name>A0A4Y8PW97_9BACL</name>
<feature type="transmembrane region" description="Helical" evidence="7">
    <location>
        <begin position="230"/>
        <end position="251"/>
    </location>
</feature>
<feature type="transmembrane region" description="Helical" evidence="7">
    <location>
        <begin position="272"/>
        <end position="291"/>
    </location>
</feature>
<dbReference type="PANTHER" id="PTHR42718:SF47">
    <property type="entry name" value="METHYL VIOLOGEN RESISTANCE PROTEIN SMVA"/>
    <property type="match status" value="1"/>
</dbReference>
<keyword evidence="5 7" id="KW-1133">Transmembrane helix</keyword>
<feature type="transmembrane region" description="Helical" evidence="7">
    <location>
        <begin position="85"/>
        <end position="104"/>
    </location>
</feature>
<reference evidence="9 10" key="1">
    <citation type="submission" date="2017-03" db="EMBL/GenBank/DDBJ databases">
        <title>Isolation of Levoglucosan Utilizing Bacteria.</title>
        <authorList>
            <person name="Arya A.S."/>
        </authorList>
    </citation>
    <scope>NUCLEOTIDE SEQUENCE [LARGE SCALE GENOMIC DNA]</scope>
    <source>
        <strain evidence="9 10">MEC069</strain>
    </source>
</reference>
<evidence type="ECO:0000256" key="6">
    <source>
        <dbReference type="ARBA" id="ARBA00023136"/>
    </source>
</evidence>
<dbReference type="InterPro" id="IPR020846">
    <property type="entry name" value="MFS_dom"/>
</dbReference>
<keyword evidence="4 7" id="KW-0812">Transmembrane</keyword>
<keyword evidence="6 7" id="KW-0472">Membrane</keyword>
<dbReference type="RefSeq" id="WP_134755547.1">
    <property type="nucleotide sequence ID" value="NZ_MYFO02000020.1"/>
</dbReference>
<evidence type="ECO:0000256" key="1">
    <source>
        <dbReference type="ARBA" id="ARBA00004651"/>
    </source>
</evidence>
<dbReference type="GO" id="GO:0022857">
    <property type="term" value="F:transmembrane transporter activity"/>
    <property type="evidence" value="ECO:0007669"/>
    <property type="project" value="InterPro"/>
</dbReference>
<evidence type="ECO:0000256" key="5">
    <source>
        <dbReference type="ARBA" id="ARBA00022989"/>
    </source>
</evidence>
<dbReference type="Pfam" id="PF07690">
    <property type="entry name" value="MFS_1"/>
    <property type="match status" value="1"/>
</dbReference>
<dbReference type="InterPro" id="IPR011701">
    <property type="entry name" value="MFS"/>
</dbReference>
<feature type="transmembrane region" description="Helical" evidence="7">
    <location>
        <begin position="205"/>
        <end position="224"/>
    </location>
</feature>
<feature type="transmembrane region" description="Helical" evidence="7">
    <location>
        <begin position="411"/>
        <end position="431"/>
    </location>
</feature>
<accession>A0A4Y8PW97</accession>
<dbReference type="PROSITE" id="PS50850">
    <property type="entry name" value="MFS"/>
    <property type="match status" value="1"/>
</dbReference>
<evidence type="ECO:0000313" key="10">
    <source>
        <dbReference type="Proteomes" id="UP000298246"/>
    </source>
</evidence>
<gene>
    <name evidence="9" type="ORF">B5M42_18615</name>
</gene>
<dbReference type="EMBL" id="MYFO01000030">
    <property type="protein sequence ID" value="TFE84890.1"/>
    <property type="molecule type" value="Genomic_DNA"/>
</dbReference>
<feature type="transmembrane region" description="Helical" evidence="7">
    <location>
        <begin position="481"/>
        <end position="504"/>
    </location>
</feature>
<dbReference type="InterPro" id="IPR036259">
    <property type="entry name" value="MFS_trans_sf"/>
</dbReference>
<organism evidence="9 10">
    <name type="scientific">Paenibacillus athensensis</name>
    <dbReference type="NCBI Taxonomy" id="1967502"/>
    <lineage>
        <taxon>Bacteria</taxon>
        <taxon>Bacillati</taxon>
        <taxon>Bacillota</taxon>
        <taxon>Bacilli</taxon>
        <taxon>Bacillales</taxon>
        <taxon>Paenibacillaceae</taxon>
        <taxon>Paenibacillus</taxon>
    </lineage>
</organism>
<dbReference type="OrthoDB" id="9781469at2"/>
<dbReference type="AlphaFoldDB" id="A0A4Y8PW97"/>
<sequence length="515" mass="52689">MNNATPEVTRAAGRKEWIALSILCLPLMVVSMDVSVLFFAAPSIATDLLPTATEQLWIFDIYGFILAGLLLTMGAIGDRIGRRRLLIIGSVGFALSSLLAANAHTAQELIFARGLMGIAGSTLMPSTLALVRTMFQNPSQRTKALAVWSAVMASGVTVGPIIGGLLLDTFSWGSVFLINLPAMALLLLIAPFLLPESRSAVPGRIDIPSAVLALAAILPVTYGVKTLAEGGWAALPAILLAAGLLAGIAFVRRQLAVSSPLLDIRTLLERRTGGSILVNFIASFALMASALVNTQFLQSVLGYSAFAAALWSVLPSLAVGAAAPLAAKLSQAIGRPRVMAGSFAVSAIGFGVLTQIRLDGFSPLVLLLVGAGMIAAGIVSVMTLVTDYVVSVAPADRSGAVGGLIETSSELGGAFGIALLGCLLAAIYRHAVAPQLPAELAPAALHAAGETVAGATAAAQTLPADAASQVLAASREAFMTAMHATCLVSGVLLLLAAACTLALLRDKRAAVNAAV</sequence>
<dbReference type="Gene3D" id="1.20.1720.10">
    <property type="entry name" value="Multidrug resistance protein D"/>
    <property type="match status" value="1"/>
</dbReference>
<feature type="transmembrane region" description="Helical" evidence="7">
    <location>
        <begin position="364"/>
        <end position="390"/>
    </location>
</feature>
<evidence type="ECO:0000256" key="2">
    <source>
        <dbReference type="ARBA" id="ARBA00022448"/>
    </source>
</evidence>
<feature type="transmembrane region" description="Helical" evidence="7">
    <location>
        <begin position="56"/>
        <end position="76"/>
    </location>
</feature>
<evidence type="ECO:0000313" key="9">
    <source>
        <dbReference type="EMBL" id="TFE84890.1"/>
    </source>
</evidence>
<feature type="transmembrane region" description="Helical" evidence="7">
    <location>
        <begin position="338"/>
        <end position="358"/>
    </location>
</feature>
<feature type="transmembrane region" description="Helical" evidence="7">
    <location>
        <begin position="172"/>
        <end position="193"/>
    </location>
</feature>
<dbReference type="Proteomes" id="UP000298246">
    <property type="component" value="Unassembled WGS sequence"/>
</dbReference>
<evidence type="ECO:0000259" key="8">
    <source>
        <dbReference type="PROSITE" id="PS50850"/>
    </source>
</evidence>
<comment type="caution">
    <text evidence="9">The sequence shown here is derived from an EMBL/GenBank/DDBJ whole genome shotgun (WGS) entry which is preliminary data.</text>
</comment>
<feature type="transmembrane region" description="Helical" evidence="7">
    <location>
        <begin position="17"/>
        <end position="44"/>
    </location>
</feature>
<dbReference type="PANTHER" id="PTHR42718">
    <property type="entry name" value="MAJOR FACILITATOR SUPERFAMILY MULTIDRUG TRANSPORTER MFSC"/>
    <property type="match status" value="1"/>
</dbReference>
<evidence type="ECO:0000256" key="3">
    <source>
        <dbReference type="ARBA" id="ARBA00022475"/>
    </source>
</evidence>
<protein>
    <submittedName>
        <fullName evidence="9">MFS transporter</fullName>
    </submittedName>
</protein>
<keyword evidence="2" id="KW-0813">Transport</keyword>
<feature type="transmembrane region" description="Helical" evidence="7">
    <location>
        <begin position="145"/>
        <end position="166"/>
    </location>
</feature>
<dbReference type="CDD" id="cd17321">
    <property type="entry name" value="MFS_MMR_MDR_like"/>
    <property type="match status" value="1"/>
</dbReference>
<feature type="transmembrane region" description="Helical" evidence="7">
    <location>
        <begin position="303"/>
        <end position="326"/>
    </location>
</feature>
<feature type="transmembrane region" description="Helical" evidence="7">
    <location>
        <begin position="110"/>
        <end position="133"/>
    </location>
</feature>
<dbReference type="SUPFAM" id="SSF103473">
    <property type="entry name" value="MFS general substrate transporter"/>
    <property type="match status" value="1"/>
</dbReference>
<comment type="subcellular location">
    <subcellularLocation>
        <location evidence="1">Cell membrane</location>
        <topology evidence="1">Multi-pass membrane protein</topology>
    </subcellularLocation>
</comment>
<dbReference type="GO" id="GO:0005886">
    <property type="term" value="C:plasma membrane"/>
    <property type="evidence" value="ECO:0007669"/>
    <property type="project" value="UniProtKB-SubCell"/>
</dbReference>
<evidence type="ECO:0000256" key="4">
    <source>
        <dbReference type="ARBA" id="ARBA00022692"/>
    </source>
</evidence>
<proteinExistence type="predicted"/>
<feature type="domain" description="Major facilitator superfamily (MFS) profile" evidence="8">
    <location>
        <begin position="19"/>
        <end position="508"/>
    </location>
</feature>
<dbReference type="PRINTS" id="PR01036">
    <property type="entry name" value="TCRTETB"/>
</dbReference>